<dbReference type="SMART" id="SM00387">
    <property type="entry name" value="HATPase_c"/>
    <property type="match status" value="1"/>
</dbReference>
<dbReference type="Gene3D" id="3.30.565.10">
    <property type="entry name" value="Histidine kinase-like ATPase, C-terminal domain"/>
    <property type="match status" value="1"/>
</dbReference>
<keyword evidence="6" id="KW-0614">Plasmid</keyword>
<dbReference type="SUPFAM" id="SSF55785">
    <property type="entry name" value="PYP-like sensor domain (PAS domain)"/>
    <property type="match status" value="2"/>
</dbReference>
<evidence type="ECO:0000256" key="2">
    <source>
        <dbReference type="ARBA" id="ARBA00022777"/>
    </source>
</evidence>
<keyword evidence="3" id="KW-0902">Two-component regulatory system</keyword>
<proteinExistence type="predicted"/>
<evidence type="ECO:0000259" key="5">
    <source>
        <dbReference type="PROSITE" id="PS50113"/>
    </source>
</evidence>
<organism evidence="6">
    <name type="scientific">Microvirga ossetica</name>
    <dbReference type="NCBI Taxonomy" id="1882682"/>
    <lineage>
        <taxon>Bacteria</taxon>
        <taxon>Pseudomonadati</taxon>
        <taxon>Pseudomonadota</taxon>
        <taxon>Alphaproteobacteria</taxon>
        <taxon>Hyphomicrobiales</taxon>
        <taxon>Methylobacteriaceae</taxon>
        <taxon>Microvirga</taxon>
    </lineage>
</organism>
<sequence length="822" mass="88298">MTVVALPISGPSRRWPMFGLRWRVALTSSVVGLAAFVASAAFLNEEALEDRDALRQRAQAAALASATSFEREVAAAGFLLMGLSKAPSLVSGEYRAFYDQLAATPRPEGTWFTLWNPDGQILNTLRPFGSPLPRRTDYRQFDDAWARVRDRGISVSSRAFSPVANTPIIAVATRIDGSDGRMKGVLSVNLPEARIAASLRDKSLPDGWVTTVFDRNRMPAASSGDARPSSVGMPTALQERLRSPEAPADGTVYDPASGTFFAYRASRTTDFVTATIVPAALIEAPVTEARSRIAWAGLALLLAGGAVGLAVARQVGPIETSATESARKLRLAEARYASLWHDTSESLFIVTVAPDGRFVFEGLNPAHEQATGLSLVAIAGKEPWECLPPETAAAVTARYRTCLETGQPWIYDEVLDLPSGRRYWQTSLAPVRDPETGRIVTLVGTARDVTADREAREQVERSQRLLQATVDALAAHVAILDGTGVIIAVNRAWRLFGQANGYADADHGIGIDYRESSRFAALGGARAAAVARGLTSLLDGDRHEFRSSYRGGDRFFQMTAARFTHDGGTYVVVAHEDVTELMAARQDARDTARRLLSLQEEERQRIAADLHDTTAQHLAAAGLALMQVSAVAGDPGAVAKALDPVWTSLDEAQREIRTLSFLLYPPGLRTHGLAASLRQLVGGFADRTGIAGEVAVSDEVDEVPFEVKRSILRVTQEALINVHRHAEASRVAVNLEIAEGALRLSVIDDGRGFNPAMPDGSGDAPRLGVGIPGMEARIRQFDGALEIVGGPAGTTINAVIPLVDGWSHLSLEPTEGTLNDLR</sequence>
<protein>
    <recommendedName>
        <fullName evidence="5">PAC domain-containing protein</fullName>
    </recommendedName>
</protein>
<dbReference type="InterPro" id="IPR011712">
    <property type="entry name" value="Sig_transdc_His_kin_sub3_dim/P"/>
</dbReference>
<feature type="transmembrane region" description="Helical" evidence="4">
    <location>
        <begin position="20"/>
        <end position="43"/>
    </location>
</feature>
<dbReference type="Gene3D" id="1.20.5.1930">
    <property type="match status" value="1"/>
</dbReference>
<dbReference type="Gene3D" id="3.30.450.20">
    <property type="entry name" value="PAS domain"/>
    <property type="match status" value="3"/>
</dbReference>
<keyword evidence="4" id="KW-0472">Membrane</keyword>
<dbReference type="InterPro" id="IPR035965">
    <property type="entry name" value="PAS-like_dom_sf"/>
</dbReference>
<dbReference type="InterPro" id="IPR000700">
    <property type="entry name" value="PAS-assoc_C"/>
</dbReference>
<evidence type="ECO:0000256" key="4">
    <source>
        <dbReference type="SAM" id="Phobius"/>
    </source>
</evidence>
<dbReference type="KEGG" id="moc:BB934_37700"/>
<reference evidence="6" key="1">
    <citation type="submission" date="2016-07" db="EMBL/GenBank/DDBJ databases">
        <title>Microvirga ossetica sp. nov. a new species of rhizobia isolated from root nodules of the legume species Vicia alpestris Steven originated from North Ossetia region in the Caucasus.</title>
        <authorList>
            <person name="Safronova V.I."/>
            <person name="Kuznetsova I.G."/>
            <person name="Sazanova A.L."/>
            <person name="Belimov A."/>
            <person name="Andronov E."/>
            <person name="Osledkin Y.S."/>
            <person name="Onishchuk O.P."/>
            <person name="Kurchak O.N."/>
            <person name="Shaposhnikov A.I."/>
            <person name="Willems A."/>
            <person name="Tikhonovich I.A."/>
        </authorList>
    </citation>
    <scope>NUCLEOTIDE SEQUENCE [LARGE SCALE GENOMIC DNA]</scope>
    <source>
        <strain evidence="6">V5/3M</strain>
        <plasmid evidence="6">unnamed2</plasmid>
    </source>
</reference>
<evidence type="ECO:0000313" key="6">
    <source>
        <dbReference type="EMBL" id="ANY84005.1"/>
    </source>
</evidence>
<dbReference type="RefSeq" id="WP_099514944.1">
    <property type="nucleotide sequence ID" value="NZ_CP016619.1"/>
</dbReference>
<dbReference type="CDD" id="cd00130">
    <property type="entry name" value="PAS"/>
    <property type="match status" value="1"/>
</dbReference>
<dbReference type="NCBIfam" id="TIGR00229">
    <property type="entry name" value="sensory_box"/>
    <property type="match status" value="1"/>
</dbReference>
<dbReference type="EMBL" id="CP016619">
    <property type="protein sequence ID" value="ANY84005.1"/>
    <property type="molecule type" value="Genomic_DNA"/>
</dbReference>
<keyword evidence="1" id="KW-0808">Transferase</keyword>
<accession>A0A1B2EVK7</accession>
<feature type="domain" description="PAC" evidence="5">
    <location>
        <begin position="404"/>
        <end position="461"/>
    </location>
</feature>
<dbReference type="PROSITE" id="PS50113">
    <property type="entry name" value="PAC"/>
    <property type="match status" value="1"/>
</dbReference>
<keyword evidence="4" id="KW-1133">Transmembrane helix</keyword>
<dbReference type="SUPFAM" id="SSF55874">
    <property type="entry name" value="ATPase domain of HSP90 chaperone/DNA topoisomerase II/histidine kinase"/>
    <property type="match status" value="1"/>
</dbReference>
<dbReference type="OrthoDB" id="9778496at2"/>
<geneLocation type="plasmid" evidence="6">
    <name>unnamed2</name>
</geneLocation>
<dbReference type="InterPro" id="IPR000014">
    <property type="entry name" value="PAS"/>
</dbReference>
<dbReference type="CDD" id="cd16917">
    <property type="entry name" value="HATPase_UhpB-NarQ-NarX-like"/>
    <property type="match status" value="1"/>
</dbReference>
<dbReference type="Pfam" id="PF07730">
    <property type="entry name" value="HisKA_3"/>
    <property type="match status" value="1"/>
</dbReference>
<dbReference type="GO" id="GO:0016020">
    <property type="term" value="C:membrane"/>
    <property type="evidence" value="ECO:0007669"/>
    <property type="project" value="InterPro"/>
</dbReference>
<name>A0A1B2EVK7_9HYPH</name>
<gene>
    <name evidence="6" type="ORF">BB934_37700</name>
</gene>
<dbReference type="PANTHER" id="PTHR24421">
    <property type="entry name" value="NITRATE/NITRITE SENSOR PROTEIN NARX-RELATED"/>
    <property type="match status" value="1"/>
</dbReference>
<evidence type="ECO:0000256" key="3">
    <source>
        <dbReference type="ARBA" id="ARBA00023012"/>
    </source>
</evidence>
<dbReference type="AlphaFoldDB" id="A0A1B2EVK7"/>
<dbReference type="Pfam" id="PF08448">
    <property type="entry name" value="PAS_4"/>
    <property type="match status" value="1"/>
</dbReference>
<dbReference type="InterPro" id="IPR036890">
    <property type="entry name" value="HATPase_C_sf"/>
</dbReference>
<dbReference type="GO" id="GO:0000155">
    <property type="term" value="F:phosphorelay sensor kinase activity"/>
    <property type="evidence" value="ECO:0007669"/>
    <property type="project" value="InterPro"/>
</dbReference>
<dbReference type="InterPro" id="IPR013656">
    <property type="entry name" value="PAS_4"/>
</dbReference>
<dbReference type="PANTHER" id="PTHR24421:SF58">
    <property type="entry name" value="SIGNAL TRANSDUCTION HISTIDINE-PROTEIN KINASE_PHOSPHATASE UHPB"/>
    <property type="match status" value="1"/>
</dbReference>
<evidence type="ECO:0000256" key="1">
    <source>
        <dbReference type="ARBA" id="ARBA00022679"/>
    </source>
</evidence>
<dbReference type="InterPro" id="IPR003594">
    <property type="entry name" value="HATPase_dom"/>
</dbReference>
<keyword evidence="2" id="KW-0418">Kinase</keyword>
<dbReference type="Pfam" id="PF02518">
    <property type="entry name" value="HATPase_c"/>
    <property type="match status" value="1"/>
</dbReference>
<keyword evidence="4" id="KW-0812">Transmembrane</keyword>
<dbReference type="InterPro" id="IPR050482">
    <property type="entry name" value="Sensor_HK_TwoCompSys"/>
</dbReference>
<dbReference type="GO" id="GO:0046983">
    <property type="term" value="F:protein dimerization activity"/>
    <property type="evidence" value="ECO:0007669"/>
    <property type="project" value="InterPro"/>
</dbReference>